<proteinExistence type="predicted"/>
<sequence length="139" mass="15727">MMWTTPSQPCVARPFHKLSIRTVLAKSRPALVSNVILLAPEEFFQSFLEELDQLQEDLIDELKLACETHPDLFFLNQKEAEEANDTLKAVDALTKAKMIFRTDYSRYTQGVQKSGQSAMSGRSGCSSWYVMLETLCDGQ</sequence>
<organism evidence="1 2">
    <name type="scientific">Puccinia striiformis f. sp. tritici</name>
    <dbReference type="NCBI Taxonomy" id="168172"/>
    <lineage>
        <taxon>Eukaryota</taxon>
        <taxon>Fungi</taxon>
        <taxon>Dikarya</taxon>
        <taxon>Basidiomycota</taxon>
        <taxon>Pucciniomycotina</taxon>
        <taxon>Pucciniomycetes</taxon>
        <taxon>Pucciniales</taxon>
        <taxon>Pucciniaceae</taxon>
        <taxon>Puccinia</taxon>
    </lineage>
</organism>
<reference evidence="2" key="1">
    <citation type="journal article" date="2018" name="BMC Genomics">
        <title>Genomic insights into host adaptation between the wheat stripe rust pathogen (Puccinia striiformis f. sp. tritici) and the barley stripe rust pathogen (Puccinia striiformis f. sp. hordei).</title>
        <authorList>
            <person name="Xia C."/>
            <person name="Wang M."/>
            <person name="Yin C."/>
            <person name="Cornejo O.E."/>
            <person name="Hulbert S.H."/>
            <person name="Chen X."/>
        </authorList>
    </citation>
    <scope>NUCLEOTIDE SEQUENCE [LARGE SCALE GENOMIC DNA]</scope>
    <source>
        <strain evidence="2">93-210</strain>
    </source>
</reference>
<dbReference type="EMBL" id="CM045876">
    <property type="protein sequence ID" value="KAI7942075.1"/>
    <property type="molecule type" value="Genomic_DNA"/>
</dbReference>
<name>A0ACC0DZB9_9BASI</name>
<evidence type="ECO:0000313" key="1">
    <source>
        <dbReference type="EMBL" id="KAI7942075.1"/>
    </source>
</evidence>
<reference evidence="2" key="2">
    <citation type="journal article" date="2018" name="Mol. Plant Microbe Interact.">
        <title>Genome sequence resources for the wheat stripe rust pathogen (Puccinia striiformis f. sp. tritici) and the barley stripe rust pathogen (Puccinia striiformis f. sp. hordei).</title>
        <authorList>
            <person name="Xia C."/>
            <person name="Wang M."/>
            <person name="Yin C."/>
            <person name="Cornejo O.E."/>
            <person name="Hulbert S.H."/>
            <person name="Chen X."/>
        </authorList>
    </citation>
    <scope>NUCLEOTIDE SEQUENCE [LARGE SCALE GENOMIC DNA]</scope>
    <source>
        <strain evidence="2">93-210</strain>
    </source>
</reference>
<comment type="caution">
    <text evidence="1">The sequence shown here is derived from an EMBL/GenBank/DDBJ whole genome shotgun (WGS) entry which is preliminary data.</text>
</comment>
<keyword evidence="2" id="KW-1185">Reference proteome</keyword>
<evidence type="ECO:0000313" key="2">
    <source>
        <dbReference type="Proteomes" id="UP001060170"/>
    </source>
</evidence>
<gene>
    <name evidence="1" type="ORF">MJO28_012102</name>
</gene>
<protein>
    <submittedName>
        <fullName evidence="1">Uncharacterized protein</fullName>
    </submittedName>
</protein>
<accession>A0ACC0DZB9</accession>
<reference evidence="1 2" key="3">
    <citation type="journal article" date="2022" name="Microbiol. Spectr.">
        <title>Folding features and dynamics of 3D genome architecture in plant fungal pathogens.</title>
        <authorList>
            <person name="Xia C."/>
        </authorList>
    </citation>
    <scope>NUCLEOTIDE SEQUENCE [LARGE SCALE GENOMIC DNA]</scope>
    <source>
        <strain evidence="1 2">93-210</strain>
    </source>
</reference>
<dbReference type="Proteomes" id="UP001060170">
    <property type="component" value="Chromosome 12"/>
</dbReference>